<dbReference type="GO" id="GO:1901135">
    <property type="term" value="P:carbohydrate derivative metabolic process"/>
    <property type="evidence" value="ECO:0007669"/>
    <property type="project" value="InterPro"/>
</dbReference>
<accession>A0A5R9F852</accession>
<dbReference type="Gene3D" id="3.40.50.10490">
    <property type="entry name" value="Glucose-6-phosphate isomerase like protein, domain 1"/>
    <property type="match status" value="1"/>
</dbReference>
<gene>
    <name evidence="2" type="ORF">FCL54_14355</name>
</gene>
<dbReference type="InterPro" id="IPR019676">
    <property type="entry name" value="DUF2529"/>
</dbReference>
<dbReference type="SUPFAM" id="SSF53697">
    <property type="entry name" value="SIS domain"/>
    <property type="match status" value="1"/>
</dbReference>
<sequence length="186" mass="20742">MNERTETMLKIFTTQLMGTFNKIQEQEEMMIEDISRVFTQVLSAGGTLYFHGVDEMQAVSYEAVYGAQTLPATDFLIKGGKMAELIPQDGVVLATRFSEDQKAADLAKEAREKGAVVIGISATRKEEERLFVNEVDFHLDTKQVDALVPGEDGNRVGFPSAMAALYCYFALFLTTTEILQEHELDL</sequence>
<protein>
    <submittedName>
        <fullName evidence="2">DUF2529 family protein</fullName>
    </submittedName>
</protein>
<evidence type="ECO:0000259" key="1">
    <source>
        <dbReference type="Pfam" id="PF10740"/>
    </source>
</evidence>
<dbReference type="AlphaFoldDB" id="A0A5R9F852"/>
<feature type="domain" description="DUF2529" evidence="1">
    <location>
        <begin position="8"/>
        <end position="179"/>
    </location>
</feature>
<dbReference type="EMBL" id="SWLG01000009">
    <property type="protein sequence ID" value="TLS36694.1"/>
    <property type="molecule type" value="Genomic_DNA"/>
</dbReference>
<organism evidence="2 3">
    <name type="scientific">Exobacillus caeni</name>
    <dbReference type="NCBI Taxonomy" id="2574798"/>
    <lineage>
        <taxon>Bacteria</taxon>
        <taxon>Bacillati</taxon>
        <taxon>Bacillota</taxon>
        <taxon>Bacilli</taxon>
        <taxon>Bacillales</taxon>
        <taxon>Guptibacillaceae</taxon>
        <taxon>Exobacillus</taxon>
    </lineage>
</organism>
<evidence type="ECO:0000313" key="2">
    <source>
        <dbReference type="EMBL" id="TLS36694.1"/>
    </source>
</evidence>
<keyword evidence="3" id="KW-1185">Reference proteome</keyword>
<comment type="caution">
    <text evidence="2">The sequence shown here is derived from an EMBL/GenBank/DDBJ whole genome shotgun (WGS) entry which is preliminary data.</text>
</comment>
<dbReference type="InterPro" id="IPR046348">
    <property type="entry name" value="SIS_dom_sf"/>
</dbReference>
<dbReference type="GO" id="GO:0097367">
    <property type="term" value="F:carbohydrate derivative binding"/>
    <property type="evidence" value="ECO:0007669"/>
    <property type="project" value="InterPro"/>
</dbReference>
<dbReference type="Pfam" id="PF10740">
    <property type="entry name" value="DUF2529"/>
    <property type="match status" value="1"/>
</dbReference>
<dbReference type="OrthoDB" id="2737584at2"/>
<reference evidence="2 3" key="1">
    <citation type="submission" date="2019-04" db="EMBL/GenBank/DDBJ databases">
        <title>Bacillus caeni sp. nov., a bacterium isolated from mangrove sediment.</title>
        <authorList>
            <person name="Huang H."/>
            <person name="Mo K."/>
            <person name="Hu Y."/>
        </authorList>
    </citation>
    <scope>NUCLEOTIDE SEQUENCE [LARGE SCALE GENOMIC DNA]</scope>
    <source>
        <strain evidence="2 3">HB172195</strain>
    </source>
</reference>
<dbReference type="Proteomes" id="UP000308230">
    <property type="component" value="Unassembled WGS sequence"/>
</dbReference>
<proteinExistence type="predicted"/>
<evidence type="ECO:0000313" key="3">
    <source>
        <dbReference type="Proteomes" id="UP000308230"/>
    </source>
</evidence>
<name>A0A5R9F852_9BACL</name>